<dbReference type="Pfam" id="PF04977">
    <property type="entry name" value="DivIC"/>
    <property type="match status" value="1"/>
</dbReference>
<dbReference type="PANTHER" id="PTHR40027:SF1">
    <property type="entry name" value="CELL DIVISION PROTEIN DIVIC"/>
    <property type="match status" value="1"/>
</dbReference>
<feature type="coiled-coil region" evidence="1">
    <location>
        <begin position="65"/>
        <end position="99"/>
    </location>
</feature>
<dbReference type="Proteomes" id="UP000051658">
    <property type="component" value="Unassembled WGS sequence"/>
</dbReference>
<evidence type="ECO:0000256" key="3">
    <source>
        <dbReference type="SAM" id="Phobius"/>
    </source>
</evidence>
<evidence type="ECO:0000256" key="2">
    <source>
        <dbReference type="SAM" id="MobiDB-lite"/>
    </source>
</evidence>
<organism evidence="4 5">
    <name type="scientific">Carnobacterium divergens DSM 20623</name>
    <dbReference type="NCBI Taxonomy" id="1449336"/>
    <lineage>
        <taxon>Bacteria</taxon>
        <taxon>Bacillati</taxon>
        <taxon>Bacillota</taxon>
        <taxon>Bacilli</taxon>
        <taxon>Lactobacillales</taxon>
        <taxon>Carnobacteriaceae</taxon>
        <taxon>Carnobacterium</taxon>
    </lineage>
</organism>
<sequence length="160" mass="18813">MKKHNHQPSNVENLKNEYTQEKNLQNHREKKQKRHMRRRIFLISLVGAIIIVGLSITILVNRQEVAKMNREKVQAEKNLKKVQAEQRLLNNQINQLKDDDFVTKLARSKYYLSKDGEIIFSLPEDNAAKILEETKKKSEETEKNKSSEEKKDNKQENSSN</sequence>
<feature type="region of interest" description="Disordered" evidence="2">
    <location>
        <begin position="131"/>
        <end position="160"/>
    </location>
</feature>
<dbReference type="PATRIC" id="fig|1449336.4.peg.1754"/>
<feature type="region of interest" description="Disordered" evidence="2">
    <location>
        <begin position="1"/>
        <end position="33"/>
    </location>
</feature>
<dbReference type="AlphaFoldDB" id="A0A0R2HXZ3"/>
<dbReference type="InterPro" id="IPR007060">
    <property type="entry name" value="FtsL/DivIC"/>
</dbReference>
<gene>
    <name evidence="4" type="ORF">IV74_GL001719</name>
</gene>
<evidence type="ECO:0000313" key="4">
    <source>
        <dbReference type="EMBL" id="KRN57625.1"/>
    </source>
</evidence>
<dbReference type="InterPro" id="IPR039076">
    <property type="entry name" value="DivIC"/>
</dbReference>
<dbReference type="RefSeq" id="WP_034573267.1">
    <property type="nucleotide sequence ID" value="NZ_JQBS01000004.1"/>
</dbReference>
<evidence type="ECO:0000313" key="5">
    <source>
        <dbReference type="Proteomes" id="UP000051658"/>
    </source>
</evidence>
<name>A0A0R2HXZ3_CARDV</name>
<keyword evidence="1" id="KW-0175">Coiled coil</keyword>
<reference evidence="4 5" key="1">
    <citation type="journal article" date="2015" name="Genome Announc.">
        <title>Expanding the biotechnology potential of lactobacilli through comparative genomics of 213 strains and associated genera.</title>
        <authorList>
            <person name="Sun Z."/>
            <person name="Harris H.M."/>
            <person name="McCann A."/>
            <person name="Guo C."/>
            <person name="Argimon S."/>
            <person name="Zhang W."/>
            <person name="Yang X."/>
            <person name="Jeffery I.B."/>
            <person name="Cooney J.C."/>
            <person name="Kagawa T.F."/>
            <person name="Liu W."/>
            <person name="Song Y."/>
            <person name="Salvetti E."/>
            <person name="Wrobel A."/>
            <person name="Rasinkangas P."/>
            <person name="Parkhill J."/>
            <person name="Rea M.C."/>
            <person name="O'Sullivan O."/>
            <person name="Ritari J."/>
            <person name="Douillard F.P."/>
            <person name="Paul Ross R."/>
            <person name="Yang R."/>
            <person name="Briner A.E."/>
            <person name="Felis G.E."/>
            <person name="de Vos W.M."/>
            <person name="Barrangou R."/>
            <person name="Klaenhammer T.R."/>
            <person name="Caufield P.W."/>
            <person name="Cui Y."/>
            <person name="Zhang H."/>
            <person name="O'Toole P.W."/>
        </authorList>
    </citation>
    <scope>NUCLEOTIDE SEQUENCE [LARGE SCALE GENOMIC DNA]</scope>
    <source>
        <strain evidence="4 5">DSM 20623</strain>
    </source>
</reference>
<comment type="caution">
    <text evidence="4">The sequence shown here is derived from an EMBL/GenBank/DDBJ whole genome shotgun (WGS) entry which is preliminary data.</text>
</comment>
<keyword evidence="3" id="KW-0472">Membrane</keyword>
<keyword evidence="3" id="KW-1133">Transmembrane helix</keyword>
<evidence type="ECO:0008006" key="6">
    <source>
        <dbReference type="Google" id="ProtNLM"/>
    </source>
</evidence>
<protein>
    <recommendedName>
        <fullName evidence="6">Cell-division initiation protein</fullName>
    </recommendedName>
</protein>
<feature type="compositionally biased region" description="Basic and acidic residues" evidence="2">
    <location>
        <begin position="14"/>
        <end position="27"/>
    </location>
</feature>
<proteinExistence type="predicted"/>
<dbReference type="eggNOG" id="COG2919">
    <property type="taxonomic scope" value="Bacteria"/>
</dbReference>
<evidence type="ECO:0000256" key="1">
    <source>
        <dbReference type="SAM" id="Coils"/>
    </source>
</evidence>
<dbReference type="GeneID" id="89589848"/>
<keyword evidence="5" id="KW-1185">Reference proteome</keyword>
<accession>A0A0R2HXZ3</accession>
<dbReference type="GO" id="GO:0051301">
    <property type="term" value="P:cell division"/>
    <property type="evidence" value="ECO:0007669"/>
    <property type="project" value="InterPro"/>
</dbReference>
<dbReference type="PANTHER" id="PTHR40027">
    <property type="entry name" value="CELL DIVISION PROTEIN DIVIC"/>
    <property type="match status" value="1"/>
</dbReference>
<dbReference type="EMBL" id="JQBS01000004">
    <property type="protein sequence ID" value="KRN57625.1"/>
    <property type="molecule type" value="Genomic_DNA"/>
</dbReference>
<feature type="transmembrane region" description="Helical" evidence="3">
    <location>
        <begin position="40"/>
        <end position="60"/>
    </location>
</feature>
<keyword evidence="3" id="KW-0812">Transmembrane</keyword>